<gene>
    <name evidence="3" type="ORF">ACFOSB_01450</name>
</gene>
<proteinExistence type="predicted"/>
<accession>A0ABV7Z5Z0</accession>
<keyword evidence="4" id="KW-1185">Reference proteome</keyword>
<name>A0ABV7Z5Z0_9DEIO</name>
<sequence>MNRNRQVWIRASGVAAALMLGMAGAQDLAAYRQLAAGLDGAVIARNQSAQAALTRLDTAGAAFTQLRPTLRNRQLAAGLDDALSGARAALARSPAELEAQVMLARGLMRKALYDQTLARLVSSPANSTAQLQLLTREFGLSPQGASAVLAEQKAGRPERVAWRLQRAAASRVLSSLKATRAERTTGSYVNLARATSWFTVLQDTADASGLQVSQFGDALRQLTAGKTTELAASLDQLRQGTATLVSSLTAEPATVAPRALASAATGTRPAATTKQTVVVSSTAPAGARGSTPAGASVQTASAQSVDAAPLYAALGRALAATGHGDAAGGRAELARASMALRAVPASLRTARGYTDLVFNVSAAQARSALRVSDVQALIAQTANLEAAAAGRPASTLDTVSSSVARSFSGWLRVLVFLLLAALAVVPLYLLNLAFGTRNTYWRAVMAGLGLLLLPVFLEGLFGLLGALGDVTGAGALRGAVNVSLLQGAYGLPLWALLCALAIGLMSFGFRGLCQQFGLMGSPSSTRHPTQGGLEWDEDL</sequence>
<keyword evidence="1" id="KW-0472">Membrane</keyword>
<protein>
    <submittedName>
        <fullName evidence="3">Uncharacterized protein</fullName>
    </submittedName>
</protein>
<dbReference type="Proteomes" id="UP001595803">
    <property type="component" value="Unassembled WGS sequence"/>
</dbReference>
<feature type="transmembrane region" description="Helical" evidence="1">
    <location>
        <begin position="487"/>
        <end position="509"/>
    </location>
</feature>
<evidence type="ECO:0000256" key="1">
    <source>
        <dbReference type="SAM" id="Phobius"/>
    </source>
</evidence>
<feature type="signal peptide" evidence="2">
    <location>
        <begin position="1"/>
        <end position="25"/>
    </location>
</feature>
<feature type="transmembrane region" description="Helical" evidence="1">
    <location>
        <begin position="410"/>
        <end position="431"/>
    </location>
</feature>
<evidence type="ECO:0000256" key="2">
    <source>
        <dbReference type="SAM" id="SignalP"/>
    </source>
</evidence>
<dbReference type="EMBL" id="JBHRZG010000002">
    <property type="protein sequence ID" value="MFC3831526.1"/>
    <property type="molecule type" value="Genomic_DNA"/>
</dbReference>
<comment type="caution">
    <text evidence="3">The sequence shown here is derived from an EMBL/GenBank/DDBJ whole genome shotgun (WGS) entry which is preliminary data.</text>
</comment>
<keyword evidence="1" id="KW-1133">Transmembrane helix</keyword>
<reference evidence="4" key="1">
    <citation type="journal article" date="2019" name="Int. J. Syst. Evol. Microbiol.">
        <title>The Global Catalogue of Microorganisms (GCM) 10K type strain sequencing project: providing services to taxonomists for standard genome sequencing and annotation.</title>
        <authorList>
            <consortium name="The Broad Institute Genomics Platform"/>
            <consortium name="The Broad Institute Genome Sequencing Center for Infectious Disease"/>
            <person name="Wu L."/>
            <person name="Ma J."/>
        </authorList>
    </citation>
    <scope>NUCLEOTIDE SEQUENCE [LARGE SCALE GENOMIC DNA]</scope>
    <source>
        <strain evidence="4">CCTCC AB 2017081</strain>
    </source>
</reference>
<feature type="chain" id="PRO_5046949302" evidence="2">
    <location>
        <begin position="26"/>
        <end position="539"/>
    </location>
</feature>
<organism evidence="3 4">
    <name type="scientific">Deinococcus rufus</name>
    <dbReference type="NCBI Taxonomy" id="2136097"/>
    <lineage>
        <taxon>Bacteria</taxon>
        <taxon>Thermotogati</taxon>
        <taxon>Deinococcota</taxon>
        <taxon>Deinococci</taxon>
        <taxon>Deinococcales</taxon>
        <taxon>Deinococcaceae</taxon>
        <taxon>Deinococcus</taxon>
    </lineage>
</organism>
<keyword evidence="1" id="KW-0812">Transmembrane</keyword>
<dbReference type="RefSeq" id="WP_322473642.1">
    <property type="nucleotide sequence ID" value="NZ_JBHRZG010000002.1"/>
</dbReference>
<keyword evidence="2" id="KW-0732">Signal</keyword>
<feature type="transmembrane region" description="Helical" evidence="1">
    <location>
        <begin position="443"/>
        <end position="467"/>
    </location>
</feature>
<evidence type="ECO:0000313" key="3">
    <source>
        <dbReference type="EMBL" id="MFC3831526.1"/>
    </source>
</evidence>
<evidence type="ECO:0000313" key="4">
    <source>
        <dbReference type="Proteomes" id="UP001595803"/>
    </source>
</evidence>